<organism evidence="7 8">
    <name type="scientific">Tegillarca granosa</name>
    <name type="common">Malaysian cockle</name>
    <name type="synonym">Anadara granosa</name>
    <dbReference type="NCBI Taxonomy" id="220873"/>
    <lineage>
        <taxon>Eukaryota</taxon>
        <taxon>Metazoa</taxon>
        <taxon>Spiralia</taxon>
        <taxon>Lophotrochozoa</taxon>
        <taxon>Mollusca</taxon>
        <taxon>Bivalvia</taxon>
        <taxon>Autobranchia</taxon>
        <taxon>Pteriomorphia</taxon>
        <taxon>Arcoida</taxon>
        <taxon>Arcoidea</taxon>
        <taxon>Arcidae</taxon>
        <taxon>Tegillarca</taxon>
    </lineage>
</organism>
<feature type="compositionally biased region" description="Basic residues" evidence="5">
    <location>
        <begin position="654"/>
        <end position="667"/>
    </location>
</feature>
<feature type="compositionally biased region" description="Basic and acidic residues" evidence="5">
    <location>
        <begin position="438"/>
        <end position="448"/>
    </location>
</feature>
<keyword evidence="3 4" id="KW-0904">Protein phosphatase</keyword>
<dbReference type="CDD" id="cd00143">
    <property type="entry name" value="PP2Cc"/>
    <property type="match status" value="1"/>
</dbReference>
<feature type="domain" description="PPM-type phosphatase" evidence="6">
    <location>
        <begin position="132"/>
        <end position="378"/>
    </location>
</feature>
<gene>
    <name evidence="7" type="ORF">KUTeg_010274</name>
</gene>
<dbReference type="InterPro" id="IPR000222">
    <property type="entry name" value="PP2C_BS"/>
</dbReference>
<keyword evidence="8" id="KW-1185">Reference proteome</keyword>
<keyword evidence="1" id="KW-0479">Metal-binding</keyword>
<feature type="region of interest" description="Disordered" evidence="5">
    <location>
        <begin position="479"/>
        <end position="501"/>
    </location>
</feature>
<sequence>MEEPYGNDIPSFKEFLTKFVQSISENSEDNDDLPFRLSNLHFVPEELHGECLELCLRYLNLHNCPELLSAAISRAAYEEIQNIDQSEFEDDEVNNKSESQDEKKEEKNVKEDKIIDNKSHKVFSSAILCTHLLDIVNDICKKWQKNLPDIPDQPHQSYYAVFDGHAGVEASVYASTHLHLHMINSPDFQTDPATALKYAYKTTDDKFVAKAQRENIRSGSTGISVLIRGDKLHLAWLGDSQAVLVKNGKCVSLMEPHKPERDDEKSRIESLGGIVLHMGTWRVNGNLAVSRAIGDASQKRFICSDADTVTIDLDGTEDYIVLACDGLWDTVSQESISDIVYGHLQETNGDKSSVARKLVTIAKDNGSSDNITVIVVFLRDEIAKPHIKQLFDFTGEDSQGNDDVEKGDNPRGDDSDHTDSNKSNSNLPDNSNTSDTNVDSHKTDHKVNNSETSEQSHNPPSSQKDQNTLEHSQKFLTVNSTNQDSGTLSEISDHSSETPEISAVRKVNQKNLNVESKTSPDEELPVLKKENVFIFEGYQPQVELPMSSGEGRSSSMPSCLQISDNFQTAIQDGLVLSESQPETRDVDMFLNFQGQSYSPENKTHLENRNFMASSIKKNNRNKAMMERFKNLDYLTADGLPDKELLAPISYGKQKQTKKKVKKSKKTAKKFESYKDSENSPRKNNNRKSLENIPVVWSFAGSNKASVKNHKLLHAAKSVRVALSTVGGNEKSDSVTHIKSDSLERMANTTEKVAKQKHISYYDQRDIENLVVPHPVFDISPSASVNNSTTPLISSSTSSILPPVVHPTLAMYGSKSPANPTPEKFHMTWKPRRIHRVSNSVLEVPPTPFMNIRISRNSEDEDE</sequence>
<feature type="compositionally biased region" description="Basic and acidic residues" evidence="5">
    <location>
        <begin position="668"/>
        <end position="680"/>
    </location>
</feature>
<feature type="compositionally biased region" description="Polar residues" evidence="5">
    <location>
        <begin position="449"/>
        <end position="466"/>
    </location>
</feature>
<dbReference type="EMBL" id="JARBDR010000440">
    <property type="protein sequence ID" value="KAJ8312901.1"/>
    <property type="molecule type" value="Genomic_DNA"/>
</dbReference>
<dbReference type="PROSITE" id="PS01032">
    <property type="entry name" value="PPM_1"/>
    <property type="match status" value="1"/>
</dbReference>
<evidence type="ECO:0000256" key="5">
    <source>
        <dbReference type="SAM" id="MobiDB-lite"/>
    </source>
</evidence>
<proteinExistence type="inferred from homology"/>
<feature type="compositionally biased region" description="Polar residues" evidence="5">
    <location>
        <begin position="421"/>
        <end position="437"/>
    </location>
</feature>
<evidence type="ECO:0000259" key="6">
    <source>
        <dbReference type="PROSITE" id="PS51746"/>
    </source>
</evidence>
<evidence type="ECO:0000313" key="8">
    <source>
        <dbReference type="Proteomes" id="UP001217089"/>
    </source>
</evidence>
<dbReference type="SMART" id="SM00332">
    <property type="entry name" value="PP2Cc"/>
    <property type="match status" value="1"/>
</dbReference>
<protein>
    <recommendedName>
        <fullName evidence="6">PPM-type phosphatase domain-containing protein</fullName>
    </recommendedName>
</protein>
<feature type="compositionally biased region" description="Basic and acidic residues" evidence="5">
    <location>
        <begin position="403"/>
        <end position="420"/>
    </location>
</feature>
<dbReference type="PANTHER" id="PTHR13832:SF818">
    <property type="entry name" value="SD03870P"/>
    <property type="match status" value="1"/>
</dbReference>
<evidence type="ECO:0000313" key="7">
    <source>
        <dbReference type="EMBL" id="KAJ8312901.1"/>
    </source>
</evidence>
<accession>A0ABQ9F8H8</accession>
<dbReference type="InterPro" id="IPR001932">
    <property type="entry name" value="PPM-type_phosphatase-like_dom"/>
</dbReference>
<evidence type="ECO:0000256" key="3">
    <source>
        <dbReference type="ARBA" id="ARBA00022912"/>
    </source>
</evidence>
<dbReference type="InterPro" id="IPR036457">
    <property type="entry name" value="PPM-type-like_dom_sf"/>
</dbReference>
<evidence type="ECO:0000256" key="4">
    <source>
        <dbReference type="RuleBase" id="RU003465"/>
    </source>
</evidence>
<feature type="region of interest" description="Disordered" evidence="5">
    <location>
        <begin position="650"/>
        <end position="688"/>
    </location>
</feature>
<comment type="caution">
    <text evidence="7">The sequence shown here is derived from an EMBL/GenBank/DDBJ whole genome shotgun (WGS) entry which is preliminary data.</text>
</comment>
<evidence type="ECO:0000256" key="1">
    <source>
        <dbReference type="ARBA" id="ARBA00022723"/>
    </source>
</evidence>
<reference evidence="7 8" key="1">
    <citation type="submission" date="2022-12" db="EMBL/GenBank/DDBJ databases">
        <title>Chromosome-level genome of Tegillarca granosa.</title>
        <authorList>
            <person name="Kim J."/>
        </authorList>
    </citation>
    <scope>NUCLEOTIDE SEQUENCE [LARGE SCALE GENOMIC DNA]</scope>
    <source>
        <strain evidence="7">Teg-2019</strain>
        <tissue evidence="7">Adductor muscle</tissue>
    </source>
</reference>
<dbReference type="PROSITE" id="PS51746">
    <property type="entry name" value="PPM_2"/>
    <property type="match status" value="1"/>
</dbReference>
<dbReference type="SUPFAM" id="SSF81606">
    <property type="entry name" value="PP2C-like"/>
    <property type="match status" value="1"/>
</dbReference>
<dbReference type="InterPro" id="IPR015655">
    <property type="entry name" value="PP2C"/>
</dbReference>
<keyword evidence="2 4" id="KW-0378">Hydrolase</keyword>
<comment type="similarity">
    <text evidence="4">Belongs to the PP2C family.</text>
</comment>
<feature type="region of interest" description="Disordered" evidence="5">
    <location>
        <begin position="86"/>
        <end position="110"/>
    </location>
</feature>
<name>A0ABQ9F8H8_TEGGR</name>
<feature type="region of interest" description="Disordered" evidence="5">
    <location>
        <begin position="393"/>
        <end position="467"/>
    </location>
</feature>
<feature type="compositionally biased region" description="Basic and acidic residues" evidence="5">
    <location>
        <begin position="93"/>
        <end position="110"/>
    </location>
</feature>
<feature type="compositionally biased region" description="Polar residues" evidence="5">
    <location>
        <begin position="479"/>
        <end position="490"/>
    </location>
</feature>
<dbReference type="PANTHER" id="PTHR13832">
    <property type="entry name" value="PROTEIN PHOSPHATASE 2C"/>
    <property type="match status" value="1"/>
</dbReference>
<evidence type="ECO:0000256" key="2">
    <source>
        <dbReference type="ARBA" id="ARBA00022801"/>
    </source>
</evidence>
<dbReference type="Gene3D" id="3.60.40.10">
    <property type="entry name" value="PPM-type phosphatase domain"/>
    <property type="match status" value="1"/>
</dbReference>
<dbReference type="Pfam" id="PF00481">
    <property type="entry name" value="PP2C"/>
    <property type="match status" value="1"/>
</dbReference>
<dbReference type="Proteomes" id="UP001217089">
    <property type="component" value="Unassembled WGS sequence"/>
</dbReference>